<feature type="region of interest" description="Disordered" evidence="1">
    <location>
        <begin position="482"/>
        <end position="516"/>
    </location>
</feature>
<dbReference type="InterPro" id="IPR006429">
    <property type="entry name" value="Phage_lambda_portal"/>
</dbReference>
<sequence>MIRALRTAATKGFGSLYYWMGGGKLYAKPSNERSIERLTADHKDLLSELDHEDIVSATRFLYNRFPMLSGAIDDKANHVVGNGWGAQFEGTDLTWGEQSEAWLKDHFQICDVRGRPFDMKNDLHTGVVTLMRDGEYFIVLTKNKAGYPMFQFLESHRIRCRKFTPEYRGLQVRNGIAYSAQGRPLFYHFFGDSSADDRWISARDIIHVFDPKWFSQGRGVSPLVTGILDWLDVLDVRENEKYAQRLFSMLALKHKNESGKPDSFAQRFGKSGNTRTATSSDADNDFEAEELVQEFRKGQIRWLKIGSEDVESFLSNRPTSNQQAFEQAILRGAFAGINWSYEQSYDGGKLSGAPVRRDIAKNQRSVERMQCILFYPWFRQVGFSVSVAIELGFLTAHSEWFRFTPQLPAKMTVDAGNESKIELEEYRIGFSTLKKITGSKGDWWQEVRQQREIEADDLLTRGKRLAENHEIPLAAAISLLEMRTSSGNPGMVEPQPEQEEEPENEDEEAEKEEQAA</sequence>
<organism evidence="2 3">
    <name type="scientific">Rubellicoccus peritrichatus</name>
    <dbReference type="NCBI Taxonomy" id="3080537"/>
    <lineage>
        <taxon>Bacteria</taxon>
        <taxon>Pseudomonadati</taxon>
        <taxon>Verrucomicrobiota</taxon>
        <taxon>Opitutia</taxon>
        <taxon>Puniceicoccales</taxon>
        <taxon>Cerasicoccaceae</taxon>
        <taxon>Rubellicoccus</taxon>
    </lineage>
</organism>
<dbReference type="Pfam" id="PF05136">
    <property type="entry name" value="Phage_portal_2"/>
    <property type="match status" value="1"/>
</dbReference>
<protein>
    <submittedName>
        <fullName evidence="2">Phage portal protein</fullName>
    </submittedName>
</protein>
<accession>A0AAQ3LG17</accession>
<proteinExistence type="predicted"/>
<dbReference type="RefSeq" id="WP_317835692.1">
    <property type="nucleotide sequence ID" value="NZ_CP136920.1"/>
</dbReference>
<evidence type="ECO:0000256" key="1">
    <source>
        <dbReference type="SAM" id="MobiDB-lite"/>
    </source>
</evidence>
<dbReference type="GO" id="GO:0005198">
    <property type="term" value="F:structural molecule activity"/>
    <property type="evidence" value="ECO:0007669"/>
    <property type="project" value="InterPro"/>
</dbReference>
<name>A0AAQ3LG17_9BACT</name>
<evidence type="ECO:0000313" key="2">
    <source>
        <dbReference type="EMBL" id="WOO43153.1"/>
    </source>
</evidence>
<evidence type="ECO:0000313" key="3">
    <source>
        <dbReference type="Proteomes" id="UP001304300"/>
    </source>
</evidence>
<feature type="region of interest" description="Disordered" evidence="1">
    <location>
        <begin position="257"/>
        <end position="283"/>
    </location>
</feature>
<gene>
    <name evidence="2" type="ORF">RZN69_08610</name>
</gene>
<feature type="compositionally biased region" description="Acidic residues" evidence="1">
    <location>
        <begin position="496"/>
        <end position="516"/>
    </location>
</feature>
<dbReference type="AlphaFoldDB" id="A0AAQ3LG17"/>
<feature type="compositionally biased region" description="Polar residues" evidence="1">
    <location>
        <begin position="271"/>
        <end position="281"/>
    </location>
</feature>
<keyword evidence="3" id="KW-1185">Reference proteome</keyword>
<dbReference type="EMBL" id="CP136920">
    <property type="protein sequence ID" value="WOO43153.1"/>
    <property type="molecule type" value="Genomic_DNA"/>
</dbReference>
<dbReference type="GO" id="GO:0019068">
    <property type="term" value="P:virion assembly"/>
    <property type="evidence" value="ECO:0007669"/>
    <property type="project" value="InterPro"/>
</dbReference>
<reference evidence="2 3" key="1">
    <citation type="submission" date="2023-10" db="EMBL/GenBank/DDBJ databases">
        <title>Rubellicoccus peritrichatus gen. nov., sp. nov., isolated from an algae of coral reef tank.</title>
        <authorList>
            <person name="Luo J."/>
        </authorList>
    </citation>
    <scope>NUCLEOTIDE SEQUENCE [LARGE SCALE GENOMIC DNA]</scope>
    <source>
        <strain evidence="2 3">CR14</strain>
    </source>
</reference>
<dbReference type="KEGG" id="puo:RZN69_08610"/>
<dbReference type="Proteomes" id="UP001304300">
    <property type="component" value="Chromosome"/>
</dbReference>